<dbReference type="InterPro" id="IPR011658">
    <property type="entry name" value="PA14_dom"/>
</dbReference>
<protein>
    <recommendedName>
        <fullName evidence="2">PA14 domain-containing protein</fullName>
    </recommendedName>
</protein>
<evidence type="ECO:0000313" key="3">
    <source>
        <dbReference type="EMBL" id="CAK7901225.1"/>
    </source>
</evidence>
<keyword evidence="1" id="KW-0732">Signal</keyword>
<feature type="chain" id="PRO_5045119552" description="PA14 domain-containing protein" evidence="1">
    <location>
        <begin position="20"/>
        <end position="795"/>
    </location>
</feature>
<dbReference type="SUPFAM" id="SSF56988">
    <property type="entry name" value="Anthrax protective antigen"/>
    <property type="match status" value="2"/>
</dbReference>
<gene>
    <name evidence="3" type="ORF">CAAN4_C11012</name>
</gene>
<evidence type="ECO:0000256" key="1">
    <source>
        <dbReference type="SAM" id="SignalP"/>
    </source>
</evidence>
<feature type="signal peptide" evidence="1">
    <location>
        <begin position="1"/>
        <end position="19"/>
    </location>
</feature>
<sequence>MQLFSILSGCLALTSIASATYSPQACHPTGSMSSGLKVNFYPYTLSDKKTMASVEYVSTGYTKNAILKTIDRVSNINFNWQWPYWPWDKGVHYGYIYNYYTTASNFTTELTGYYYAQKTGTHTFFLADIDDSAAFFIGNGVAFNCCEDQPASNPSQYTFFVSEGVGSTRGTAYLQAGNYYPIRVVYSQAVAQAALNFQVTDPWLWTQAVHINTYVFATKFTCPKPVTVTSAWTGKVTSTTTIANGPTTTVEVFTPTVPPVTVTSAWTGKSTTTKTITNGVTTTVQVLTPTIPPVTVTSAWTGSFATTKTITNGATTTVQVLTPTPSSIAPSGWTGTNTVTTTFVSGGSSYVQVLTPTPSSIAPSGWTGTNTVTTTFVSGGSSYVQVLTPTPSSIAPSGWTGTATVTTTFVSGGSSYVQVLTPTPSSIAPSGWTGTATVTTTFVSNGSTYVQVLTPSAVTSATTEVTSATTEVTSATTEVTSDTTKFSTATDVTSSTTEVTSATTVTSSSSITSSKSSSTAVVTSSVSSIATSSAPKPSINPTVPAFCAPQGEATPGLKASISVYPYGDFNINSNIDFMISGYKKYYSFASVTGVTNLTLDLTQKPHLSFINNVWGMSTNQNFVAASQGYFLASETAQFTFSISVDDAAIVQIGDGIAFPCCQITEGGSSSAQLFARSNPTTNELGNATATVSLQKGYYYPFKVVYSNSISNMKFFISASTPNTPKVDIDSALFTFPDSSSTCSAQVKARRGEDTFTNSTYTPPSIAEPSVSAGGSGKLMTSIPALLATLLAYLVL</sequence>
<evidence type="ECO:0000313" key="4">
    <source>
        <dbReference type="Proteomes" id="UP001497600"/>
    </source>
</evidence>
<dbReference type="InterPro" id="IPR018871">
    <property type="entry name" value="GLEYA_adhesin_domain"/>
</dbReference>
<feature type="domain" description="PA14" evidence="2">
    <location>
        <begin position="47"/>
        <end position="213"/>
    </location>
</feature>
<dbReference type="SMART" id="SM00758">
    <property type="entry name" value="PA14"/>
    <property type="match status" value="2"/>
</dbReference>
<reference evidence="3 4" key="1">
    <citation type="submission" date="2024-01" db="EMBL/GenBank/DDBJ databases">
        <authorList>
            <consortium name="Genoscope - CEA"/>
            <person name="William W."/>
        </authorList>
    </citation>
    <scope>NUCLEOTIDE SEQUENCE [LARGE SCALE GENOMIC DNA]</scope>
    <source>
        <strain evidence="3 4">29B2s-10</strain>
    </source>
</reference>
<dbReference type="EMBL" id="OZ004255">
    <property type="protein sequence ID" value="CAK7901225.1"/>
    <property type="molecule type" value="Genomic_DNA"/>
</dbReference>
<dbReference type="Pfam" id="PF10528">
    <property type="entry name" value="GLEYA"/>
    <property type="match status" value="2"/>
</dbReference>
<name>A0ABP0ECE5_9ASCO</name>
<keyword evidence="4" id="KW-1185">Reference proteome</keyword>
<accession>A0ABP0ECE5</accession>
<dbReference type="InterPro" id="IPR037524">
    <property type="entry name" value="PA14/GLEYA"/>
</dbReference>
<evidence type="ECO:0000259" key="2">
    <source>
        <dbReference type="PROSITE" id="PS51820"/>
    </source>
</evidence>
<dbReference type="PROSITE" id="PS51820">
    <property type="entry name" value="PA14"/>
    <property type="match status" value="2"/>
</dbReference>
<feature type="domain" description="PA14" evidence="2">
    <location>
        <begin position="577"/>
        <end position="732"/>
    </location>
</feature>
<proteinExistence type="predicted"/>
<dbReference type="Gene3D" id="2.60.120.1560">
    <property type="match status" value="2"/>
</dbReference>
<dbReference type="Proteomes" id="UP001497600">
    <property type="component" value="Chromosome C"/>
</dbReference>
<organism evidence="3 4">
    <name type="scientific">[Candida] anglica</name>
    <dbReference type="NCBI Taxonomy" id="148631"/>
    <lineage>
        <taxon>Eukaryota</taxon>
        <taxon>Fungi</taxon>
        <taxon>Dikarya</taxon>
        <taxon>Ascomycota</taxon>
        <taxon>Saccharomycotina</taxon>
        <taxon>Pichiomycetes</taxon>
        <taxon>Debaryomycetaceae</taxon>
        <taxon>Kurtzmaniella</taxon>
    </lineage>
</organism>